<evidence type="ECO:0000313" key="15">
    <source>
        <dbReference type="Proteomes" id="UP000186879"/>
    </source>
</evidence>
<dbReference type="GO" id="GO:0005737">
    <property type="term" value="C:cytoplasm"/>
    <property type="evidence" value="ECO:0007669"/>
    <property type="project" value="UniProtKB-SubCell"/>
</dbReference>
<reference evidence="12 15" key="1">
    <citation type="submission" date="2016-10" db="EMBL/GenBank/DDBJ databases">
        <title>Methanohalophilus halophilus.</title>
        <authorList>
            <person name="L'haridon S."/>
        </authorList>
    </citation>
    <scope>NUCLEOTIDE SEQUENCE [LARGE SCALE GENOMIC DNA]</scope>
    <source>
        <strain evidence="12 15">Z-7982</strain>
    </source>
</reference>
<dbReference type="NCBIfam" id="NF003069">
    <property type="entry name" value="PRK03992.1"/>
    <property type="match status" value="1"/>
</dbReference>
<dbReference type="Pfam" id="PF17862">
    <property type="entry name" value="AAA_lid_3"/>
    <property type="match status" value="1"/>
</dbReference>
<comment type="subunit">
    <text evidence="9">Homohexamer. The hexameric complex has a two-ring architecture resembling a top hat that caps the 20S proteasome core at one or both ends. Upon ATP-binding, the C-terminus of PAN interacts with the alpha-rings of the proteasome core by binding to the intersubunit pockets.</text>
</comment>
<dbReference type="RefSeq" id="WP_072560728.1">
    <property type="nucleotide sequence ID" value="NZ_CP017921.1"/>
</dbReference>
<dbReference type="Pfam" id="PF00004">
    <property type="entry name" value="AAA"/>
    <property type="match status" value="1"/>
</dbReference>
<comment type="subcellular location">
    <subcellularLocation>
        <location evidence="1 9">Cytoplasm</location>
    </subcellularLocation>
</comment>
<evidence type="ECO:0000256" key="6">
    <source>
        <dbReference type="ARBA" id="ARBA00022942"/>
    </source>
</evidence>
<dbReference type="InterPro" id="IPR003959">
    <property type="entry name" value="ATPase_AAA_core"/>
</dbReference>
<dbReference type="GO" id="GO:0010498">
    <property type="term" value="P:proteasomal protein catabolic process"/>
    <property type="evidence" value="ECO:0007669"/>
    <property type="project" value="UniProtKB-UniRule"/>
</dbReference>
<dbReference type="OrthoDB" id="77269at2157"/>
<evidence type="ECO:0000256" key="9">
    <source>
        <dbReference type="HAMAP-Rule" id="MF_00553"/>
    </source>
</evidence>
<evidence type="ECO:0000256" key="2">
    <source>
        <dbReference type="ARBA" id="ARBA00006914"/>
    </source>
</evidence>
<dbReference type="Gene3D" id="2.40.50.140">
    <property type="entry name" value="Nucleic acid-binding proteins"/>
    <property type="match status" value="1"/>
</dbReference>
<dbReference type="HAMAP" id="MF_00553">
    <property type="entry name" value="PAN"/>
    <property type="match status" value="1"/>
</dbReference>
<dbReference type="PROSITE" id="PS00674">
    <property type="entry name" value="AAA"/>
    <property type="match status" value="1"/>
</dbReference>
<keyword evidence="5 9" id="KW-0067">ATP-binding</keyword>
<keyword evidence="7 9" id="KW-0175">Coiled coil</keyword>
<dbReference type="InterPro" id="IPR003960">
    <property type="entry name" value="ATPase_AAA_CS"/>
</dbReference>
<dbReference type="EMBL" id="CP017921">
    <property type="protein sequence ID" value="APH38380.1"/>
    <property type="molecule type" value="Genomic_DNA"/>
</dbReference>
<dbReference type="KEGG" id="mhaz:BHR79_02005"/>
<dbReference type="GO" id="GO:0043335">
    <property type="term" value="P:protein unfolding"/>
    <property type="evidence" value="ECO:0007669"/>
    <property type="project" value="UniProtKB-UniRule"/>
</dbReference>
<dbReference type="InterPro" id="IPR023501">
    <property type="entry name" value="Nucleotidase_PAN"/>
</dbReference>
<dbReference type="Gene3D" id="1.10.8.60">
    <property type="match status" value="1"/>
</dbReference>
<evidence type="ECO:0000313" key="14">
    <source>
        <dbReference type="EMBL" id="SDW04895.1"/>
    </source>
</evidence>
<dbReference type="FunFam" id="3.40.50.300:FF:000033">
    <property type="entry name" value="26S protease regulatory subunit 6B"/>
    <property type="match status" value="1"/>
</dbReference>
<dbReference type="InterPro" id="IPR041569">
    <property type="entry name" value="AAA_lid_3"/>
</dbReference>
<dbReference type="InterPro" id="IPR012340">
    <property type="entry name" value="NA-bd_OB-fold"/>
</dbReference>
<dbReference type="GO" id="GO:0016887">
    <property type="term" value="F:ATP hydrolysis activity"/>
    <property type="evidence" value="ECO:0007669"/>
    <property type="project" value="UniProtKB-UniRule"/>
</dbReference>
<dbReference type="InterPro" id="IPR027417">
    <property type="entry name" value="P-loop_NTPase"/>
</dbReference>
<sequence length="429" mass="48042">MNETSDDTINQGNYGFKNMSDVEYDYMGSEGDEDFSKYLLDRMKQLESRNSKLKEQCDQIESEKKYVESQKVKYEREVRKLRSEINKLKTVPLIVANIIDVIDSNKVLIRSSSGPQFMVGVSQYIDESRLVAGVRVALNQQTLSIVDVLPSTEEPEVSAMEVLESQDMSYEDIGGLDHQIQDIIECVELPLIKPESFERVGVEPPKGVLLHGPPGTGKTMMAKAVAHRTDATFIRVVGSELVQKYIGEGSRLVREVFDMARKKAPSIIFIDELDAIAATRLSDTNGADREVQRTLMQLLAEMDGFENRGDIRIIAATNRVDILDPAIIRPGRFDRMVEVPMPDKEARSLILRIHSRGLSLARDVDFDKLATLTENTSGADLHALTTEAGMFAVRNDRDSVTMADFMDAIDKVLKPRQPQVNEHPGAMFA</sequence>
<evidence type="ECO:0000256" key="8">
    <source>
        <dbReference type="ARBA" id="ARBA00023186"/>
    </source>
</evidence>
<keyword evidence="15" id="KW-1185">Reference proteome</keyword>
<comment type="domain">
    <text evidence="9">Consists of three main regions, an N-terminal coiled-coil domain that may assist in substrate recognition, an interdomain involved in PAN hexamerization, and a C-terminal ATPase domain of the AAA type.</text>
</comment>
<dbReference type="GO" id="GO:0022623">
    <property type="term" value="C:proteasome-activating nucleotidase complex"/>
    <property type="evidence" value="ECO:0007669"/>
    <property type="project" value="UniProtKB-UniRule"/>
</dbReference>
<dbReference type="InterPro" id="IPR032501">
    <property type="entry name" value="Prot_ATP_ID_OB_2nd"/>
</dbReference>
<evidence type="ECO:0000313" key="16">
    <source>
        <dbReference type="Proteomes" id="UP000198669"/>
    </source>
</evidence>
<feature type="coiled-coil region" evidence="9">
    <location>
        <begin position="36"/>
        <end position="91"/>
    </location>
</feature>
<name>A0A1L3Q0H5_9EURY</name>
<comment type="similarity">
    <text evidence="2 9 10">Belongs to the AAA ATPase family.</text>
</comment>
<accession>A0A1L3Q0H5</accession>
<dbReference type="Proteomes" id="UP000186879">
    <property type="component" value="Chromosome"/>
</dbReference>
<dbReference type="InterPro" id="IPR003593">
    <property type="entry name" value="AAA+_ATPase"/>
</dbReference>
<feature type="domain" description="AAA+ ATPase" evidence="11">
    <location>
        <begin position="204"/>
        <end position="343"/>
    </location>
</feature>
<dbReference type="EMBL" id="FNMU01000001">
    <property type="protein sequence ID" value="SDW04895.1"/>
    <property type="molecule type" value="Genomic_DNA"/>
</dbReference>
<evidence type="ECO:0000313" key="12">
    <source>
        <dbReference type="EMBL" id="APH38380.1"/>
    </source>
</evidence>
<evidence type="ECO:0000313" key="13">
    <source>
        <dbReference type="EMBL" id="RNI10749.1"/>
    </source>
</evidence>
<reference evidence="14 16" key="2">
    <citation type="submission" date="2016-10" db="EMBL/GenBank/DDBJ databases">
        <authorList>
            <person name="de Groot N.N."/>
        </authorList>
    </citation>
    <scope>NUCLEOTIDE SEQUENCE [LARGE SCALE GENOMIC DNA]</scope>
    <source>
        <strain evidence="14 16">Z-7982</strain>
    </source>
</reference>
<dbReference type="InterPro" id="IPR050221">
    <property type="entry name" value="26S_Proteasome_ATPase"/>
</dbReference>
<evidence type="ECO:0000256" key="7">
    <source>
        <dbReference type="ARBA" id="ARBA00023054"/>
    </source>
</evidence>
<dbReference type="Pfam" id="PF16450">
    <property type="entry name" value="Prot_ATP_ID_OB_C"/>
    <property type="match status" value="1"/>
</dbReference>
<evidence type="ECO:0000256" key="10">
    <source>
        <dbReference type="RuleBase" id="RU003651"/>
    </source>
</evidence>
<dbReference type="STRING" id="2177.BHR79_02005"/>
<evidence type="ECO:0000256" key="1">
    <source>
        <dbReference type="ARBA" id="ARBA00004496"/>
    </source>
</evidence>
<keyword evidence="6 9" id="KW-0647">Proteasome</keyword>
<keyword evidence="8 9" id="KW-0143">Chaperone</keyword>
<evidence type="ECO:0000313" key="17">
    <source>
        <dbReference type="Proteomes" id="UP000267921"/>
    </source>
</evidence>
<reference evidence="13 17" key="3">
    <citation type="submission" date="2018-10" db="EMBL/GenBank/DDBJ databases">
        <title>Cultivation of a novel Methanohalophilus strain from Kebrit Deep of the Red Sea and a genomic comparison of members of the genus Methanohalophilus.</title>
        <authorList>
            <person name="Guan Y."/>
            <person name="Ngugi D.K."/>
            <person name="Stingl U."/>
        </authorList>
    </citation>
    <scope>NUCLEOTIDE SEQUENCE [LARGE SCALE GENOMIC DNA]</scope>
    <source>
        <strain evidence="13 17">DSM 3094</strain>
    </source>
</reference>
<evidence type="ECO:0000256" key="5">
    <source>
        <dbReference type="ARBA" id="ARBA00022840"/>
    </source>
</evidence>
<protein>
    <recommendedName>
        <fullName evidence="9">Proteasome-activating nucleotidase</fullName>
        <shortName evidence="9">PAN</shortName>
    </recommendedName>
    <alternativeName>
        <fullName evidence="9">Proteasomal ATPase</fullName>
    </alternativeName>
    <alternativeName>
        <fullName evidence="9">Proteasome regulatory ATPase</fullName>
    </alternativeName>
    <alternativeName>
        <fullName evidence="9">Proteasome regulatory particle</fullName>
    </alternativeName>
</protein>
<feature type="binding site" evidence="9">
    <location>
        <begin position="215"/>
        <end position="220"/>
    </location>
    <ligand>
        <name>ATP</name>
        <dbReference type="ChEBI" id="CHEBI:30616"/>
    </ligand>
</feature>
<keyword evidence="3 9" id="KW-0963">Cytoplasm</keyword>
<gene>
    <name evidence="9" type="primary">pan</name>
    <name evidence="12" type="ORF">BHR79_02005</name>
    <name evidence="13" type="ORF">EFE40_00780</name>
    <name evidence="14" type="ORF">SAMN04515625_0226</name>
</gene>
<comment type="function">
    <text evidence="9">ATPase which is responsible for recognizing, binding, unfolding and translocation of substrate proteins into the archaeal 20S proteasome core particle. Is essential for opening the gate of the 20S proteasome via an interaction with its C-terminus, thereby allowing substrate entry and access to the site of proteolysis. Thus, the C-termini of the proteasomal ATPase function like a 'key in a lock' to induce gate opening and therefore regulate proteolysis. Unfolding activity requires energy from ATP hydrolysis, whereas ATP binding alone promotes ATPase-20S proteasome association which triggers gate opening, and supports translocation of unfolded substrates.</text>
</comment>
<dbReference type="GO" id="GO:0005524">
    <property type="term" value="F:ATP binding"/>
    <property type="evidence" value="ECO:0007669"/>
    <property type="project" value="UniProtKB-UniRule"/>
</dbReference>
<dbReference type="Proteomes" id="UP000198669">
    <property type="component" value="Unassembled WGS sequence"/>
</dbReference>
<dbReference type="SMART" id="SM00382">
    <property type="entry name" value="AAA"/>
    <property type="match status" value="1"/>
</dbReference>
<dbReference type="NCBIfam" id="TIGR01242">
    <property type="entry name" value="proteasome-activating nucleotidase"/>
    <property type="match status" value="1"/>
</dbReference>
<dbReference type="PANTHER" id="PTHR23073">
    <property type="entry name" value="26S PROTEASOME REGULATORY SUBUNIT"/>
    <property type="match status" value="1"/>
</dbReference>
<evidence type="ECO:0000256" key="4">
    <source>
        <dbReference type="ARBA" id="ARBA00022741"/>
    </source>
</evidence>
<evidence type="ECO:0000259" key="11">
    <source>
        <dbReference type="SMART" id="SM00382"/>
    </source>
</evidence>
<evidence type="ECO:0000256" key="3">
    <source>
        <dbReference type="ARBA" id="ARBA00022490"/>
    </source>
</evidence>
<feature type="binding site" evidence="9">
    <location>
        <position position="354"/>
    </location>
    <ligand>
        <name>ATP</name>
        <dbReference type="ChEBI" id="CHEBI:30616"/>
    </ligand>
</feature>
<dbReference type="EMBL" id="RJJG01000001">
    <property type="protein sequence ID" value="RNI10749.1"/>
    <property type="molecule type" value="Genomic_DNA"/>
</dbReference>
<organism evidence="12 15">
    <name type="scientific">Methanohalophilus halophilus</name>
    <dbReference type="NCBI Taxonomy" id="2177"/>
    <lineage>
        <taxon>Archaea</taxon>
        <taxon>Methanobacteriati</taxon>
        <taxon>Methanobacteriota</taxon>
        <taxon>Stenosarchaea group</taxon>
        <taxon>Methanomicrobia</taxon>
        <taxon>Methanosarcinales</taxon>
        <taxon>Methanosarcinaceae</taxon>
        <taxon>Methanohalophilus</taxon>
    </lineage>
</organism>
<dbReference type="CDD" id="cd19502">
    <property type="entry name" value="RecA-like_PAN_like"/>
    <property type="match status" value="1"/>
</dbReference>
<proteinExistence type="inferred from homology"/>
<dbReference type="AlphaFoldDB" id="A0A1L3Q0H5"/>
<dbReference type="Proteomes" id="UP000267921">
    <property type="component" value="Unassembled WGS sequence"/>
</dbReference>
<dbReference type="GeneID" id="30582492"/>
<dbReference type="SUPFAM" id="SSF52540">
    <property type="entry name" value="P-loop containing nucleoside triphosphate hydrolases"/>
    <property type="match status" value="1"/>
</dbReference>
<dbReference type="Gene3D" id="3.40.50.300">
    <property type="entry name" value="P-loop containing nucleotide triphosphate hydrolases"/>
    <property type="match status" value="1"/>
</dbReference>
<keyword evidence="4 9" id="KW-0547">Nucleotide-binding</keyword>